<feature type="coiled-coil region" evidence="1">
    <location>
        <begin position="272"/>
        <end position="334"/>
    </location>
</feature>
<feature type="coiled-coil region" evidence="1">
    <location>
        <begin position="646"/>
        <end position="719"/>
    </location>
</feature>
<dbReference type="InterPro" id="IPR019448">
    <property type="entry name" value="NT-C2"/>
</dbReference>
<evidence type="ECO:0000256" key="2">
    <source>
        <dbReference type="SAM" id="MobiDB-lite"/>
    </source>
</evidence>
<gene>
    <name evidence="4" type="ORF">F511_25698</name>
</gene>
<dbReference type="OrthoDB" id="765176at2759"/>
<dbReference type="Pfam" id="PF10358">
    <property type="entry name" value="NT-C2"/>
    <property type="match status" value="1"/>
</dbReference>
<accession>A0A2Z7C923</accession>
<dbReference type="PROSITE" id="PS51840">
    <property type="entry name" value="C2_NT"/>
    <property type="match status" value="1"/>
</dbReference>
<feature type="region of interest" description="Disordered" evidence="2">
    <location>
        <begin position="836"/>
        <end position="862"/>
    </location>
</feature>
<keyword evidence="5" id="KW-1185">Reference proteome</keyword>
<dbReference type="Proteomes" id="UP000250235">
    <property type="component" value="Unassembled WGS sequence"/>
</dbReference>
<dbReference type="AlphaFoldDB" id="A0A2Z7C923"/>
<name>A0A2Z7C923_9LAMI</name>
<sequence length="1049" mass="119947">MFKAALWRSDKNKVKVVFKLQFHATQLTKAGGETWMISLVPADTGKPTIKSDKAVVRDGSCFWENPLYETVKFNRDSKSGKVLERIYYFVVGTGSSKGGVFGEASFDFSSFAEATKVSRVSLPLEKSQTEAVLHVSIQRIQESTDQRDVEDIENAKLNPKIYSLSTHFGNGDDEDVTARRDAVEDMQFNVAVSKVSDLIMNRRASSESDVTVSSFISGSKSDTPMAIFEQNQKSQWEWLGNAALEASTDDSSSTPRATFSRQPSGLASDILIENLKSEVTALSRKLEMSELELQTLRKQIVKESKRGQELSKEIACSKEENDSLKEECGKLKASLRHSDGSKNKTQMHFEGDSQDRKIQMHFEGDSQALVRELRQELVHVKELNSNLQIQLQKTQESNSELILAVQDLEEMLDQKNQEMSNFGDKQLELIDTDKSSKVDSMCETNDEEQKALEKLVKEHRGAKESYLLEQQMIDLRSEIEIYRRDKDELEMQMEQLALDYEIMKQENHEISYKLEQSQIQEQLKIQYECSSSFEIVHELECQVENLENELKSRSKEFADSLITISELETHVKNLEDELEKQAQGFEADLEALTLAKVEQEKRAIIAEETLRKTRCQNANTAERLQGEFKRLSTQMASTFDANEKLATKALAEANELRMQKTRLEEILQNASEEHKSVKGCYEDRLAQLSRQIVSNLNQIAQLEKQKAQDKETQRVLSDEILAFKDELGQMRKSSEEMALLLQKGNNERSNLESSVTLLKTEAEEWQTELDTKRHILEEKEVLIENLQSQLHSIQSRYDELKHSLLEDKSERDILKKQVSQLKNDLKKKDYALLSMERKMKDSSSRGSTGKSTPPNRGNKEVTHLKERIQLLEDQIMLKEKTLETSSNLFLKREKDLHNKIEELEATLEVLNRSSGHLLENKVRKVAPNINSNQESRNYDEHLNPTMEISTINDSVASSAKGEVLNDAVTDGGDGETINEVALLKEKNKDMEEELKEMQGRYSEISLKFAEVEGERQQLMMKLRNLKNARKNSQTDTDSVYISDFNRIRI</sequence>
<organism evidence="4 5">
    <name type="scientific">Dorcoceras hygrometricum</name>
    <dbReference type="NCBI Taxonomy" id="472368"/>
    <lineage>
        <taxon>Eukaryota</taxon>
        <taxon>Viridiplantae</taxon>
        <taxon>Streptophyta</taxon>
        <taxon>Embryophyta</taxon>
        <taxon>Tracheophyta</taxon>
        <taxon>Spermatophyta</taxon>
        <taxon>Magnoliopsida</taxon>
        <taxon>eudicotyledons</taxon>
        <taxon>Gunneridae</taxon>
        <taxon>Pentapetalae</taxon>
        <taxon>asterids</taxon>
        <taxon>lamiids</taxon>
        <taxon>Lamiales</taxon>
        <taxon>Gesneriaceae</taxon>
        <taxon>Didymocarpoideae</taxon>
        <taxon>Trichosporeae</taxon>
        <taxon>Loxocarpinae</taxon>
        <taxon>Dorcoceras</taxon>
    </lineage>
</organism>
<feature type="coiled-coil region" evidence="1">
    <location>
        <begin position="748"/>
        <end position="824"/>
    </location>
</feature>
<feature type="coiled-coil region" evidence="1">
    <location>
        <begin position="980"/>
        <end position="1035"/>
    </location>
</feature>
<evidence type="ECO:0000259" key="3">
    <source>
        <dbReference type="PROSITE" id="PS51840"/>
    </source>
</evidence>
<keyword evidence="1" id="KW-0175">Coiled coil</keyword>
<dbReference type="PANTHER" id="PTHR34452:SF7">
    <property type="entry name" value="MYOSIN HEAVY CHAIN-RELATED PROTEIN"/>
    <property type="match status" value="1"/>
</dbReference>
<feature type="compositionally biased region" description="Polar residues" evidence="2">
    <location>
        <begin position="844"/>
        <end position="855"/>
    </location>
</feature>
<evidence type="ECO:0000313" key="4">
    <source>
        <dbReference type="EMBL" id="KZV40973.1"/>
    </source>
</evidence>
<evidence type="ECO:0000256" key="1">
    <source>
        <dbReference type="SAM" id="Coils"/>
    </source>
</evidence>
<proteinExistence type="predicted"/>
<evidence type="ECO:0000313" key="5">
    <source>
        <dbReference type="Proteomes" id="UP000250235"/>
    </source>
</evidence>
<feature type="domain" description="C2 NT-type" evidence="3">
    <location>
        <begin position="6"/>
        <end position="141"/>
    </location>
</feature>
<feature type="coiled-coil region" evidence="1">
    <location>
        <begin position="370"/>
        <end position="595"/>
    </location>
</feature>
<dbReference type="EMBL" id="KQ999851">
    <property type="protein sequence ID" value="KZV40973.1"/>
    <property type="molecule type" value="Genomic_DNA"/>
</dbReference>
<dbReference type="PANTHER" id="PTHR34452">
    <property type="entry name" value="MYOSIN HEAVY CHAIN-RELATED PROTEIN"/>
    <property type="match status" value="1"/>
</dbReference>
<protein>
    <submittedName>
        <fullName evidence="4">Myosin-9</fullName>
    </submittedName>
</protein>
<reference evidence="4 5" key="1">
    <citation type="journal article" date="2015" name="Proc. Natl. Acad. Sci. U.S.A.">
        <title>The resurrection genome of Boea hygrometrica: A blueprint for survival of dehydration.</title>
        <authorList>
            <person name="Xiao L."/>
            <person name="Yang G."/>
            <person name="Zhang L."/>
            <person name="Yang X."/>
            <person name="Zhao S."/>
            <person name="Ji Z."/>
            <person name="Zhou Q."/>
            <person name="Hu M."/>
            <person name="Wang Y."/>
            <person name="Chen M."/>
            <person name="Xu Y."/>
            <person name="Jin H."/>
            <person name="Xiao X."/>
            <person name="Hu G."/>
            <person name="Bao F."/>
            <person name="Hu Y."/>
            <person name="Wan P."/>
            <person name="Li L."/>
            <person name="Deng X."/>
            <person name="Kuang T."/>
            <person name="Xiang C."/>
            <person name="Zhu J.K."/>
            <person name="Oliver M.J."/>
            <person name="He Y."/>
        </authorList>
    </citation>
    <scope>NUCLEOTIDE SEQUENCE [LARGE SCALE GENOMIC DNA]</scope>
    <source>
        <strain evidence="5">cv. XS01</strain>
    </source>
</reference>